<gene>
    <name evidence="8" type="ORF">SLEP1_g31914</name>
</gene>
<dbReference type="FunFam" id="3.40.30.10:FF:000013">
    <property type="entry name" value="Blast:Protein SCO1 homolog, mitochondrial"/>
    <property type="match status" value="1"/>
</dbReference>
<feature type="transmembrane region" description="Helical" evidence="6">
    <location>
        <begin position="163"/>
        <end position="182"/>
    </location>
</feature>
<evidence type="ECO:0000259" key="7">
    <source>
        <dbReference type="PROSITE" id="PS51352"/>
    </source>
</evidence>
<dbReference type="CDD" id="cd02968">
    <property type="entry name" value="SCO"/>
    <property type="match status" value="1"/>
</dbReference>
<feature type="binding site" evidence="3">
    <location>
        <position position="244"/>
    </location>
    <ligand>
        <name>Cu cation</name>
        <dbReference type="ChEBI" id="CHEBI:23378"/>
    </ligand>
</feature>
<feature type="binding site" evidence="3">
    <location>
        <position position="248"/>
    </location>
    <ligand>
        <name>Cu cation</name>
        <dbReference type="ChEBI" id="CHEBI:23378"/>
    </ligand>
</feature>
<name>A0AAV5KBP6_9ROSI</name>
<keyword evidence="6" id="KW-0812">Transmembrane</keyword>
<dbReference type="EMBL" id="BPVZ01000059">
    <property type="protein sequence ID" value="GKV22005.1"/>
    <property type="molecule type" value="Genomic_DNA"/>
</dbReference>
<dbReference type="SUPFAM" id="SSF52833">
    <property type="entry name" value="Thioredoxin-like"/>
    <property type="match status" value="1"/>
</dbReference>
<keyword evidence="3" id="KW-0479">Metal-binding</keyword>
<evidence type="ECO:0000256" key="2">
    <source>
        <dbReference type="ARBA" id="ARBA00023008"/>
    </source>
</evidence>
<dbReference type="PANTHER" id="PTHR12151">
    <property type="entry name" value="ELECTRON TRANSPORT PROTIN SCO1/SENC FAMILY MEMBER"/>
    <property type="match status" value="1"/>
</dbReference>
<evidence type="ECO:0000256" key="4">
    <source>
        <dbReference type="PIRSR" id="PIRSR603782-2"/>
    </source>
</evidence>
<evidence type="ECO:0000256" key="1">
    <source>
        <dbReference type="ARBA" id="ARBA00010996"/>
    </source>
</evidence>
<comment type="similarity">
    <text evidence="1">Belongs to the SCO1/2 family.</text>
</comment>
<proteinExistence type="inferred from homology"/>
<evidence type="ECO:0000256" key="3">
    <source>
        <dbReference type="PIRSR" id="PIRSR603782-1"/>
    </source>
</evidence>
<keyword evidence="9" id="KW-1185">Reference proteome</keyword>
<feature type="disulfide bond" description="Redox-active" evidence="4">
    <location>
        <begin position="244"/>
        <end position="248"/>
    </location>
</feature>
<dbReference type="GO" id="GO:0005739">
    <property type="term" value="C:mitochondrion"/>
    <property type="evidence" value="ECO:0007669"/>
    <property type="project" value="GOC"/>
</dbReference>
<evidence type="ECO:0000256" key="6">
    <source>
        <dbReference type="SAM" id="Phobius"/>
    </source>
</evidence>
<dbReference type="PROSITE" id="PS51352">
    <property type="entry name" value="THIOREDOXIN_2"/>
    <property type="match status" value="1"/>
</dbReference>
<organism evidence="8 9">
    <name type="scientific">Rubroshorea leprosula</name>
    <dbReference type="NCBI Taxonomy" id="152421"/>
    <lineage>
        <taxon>Eukaryota</taxon>
        <taxon>Viridiplantae</taxon>
        <taxon>Streptophyta</taxon>
        <taxon>Embryophyta</taxon>
        <taxon>Tracheophyta</taxon>
        <taxon>Spermatophyta</taxon>
        <taxon>Magnoliopsida</taxon>
        <taxon>eudicotyledons</taxon>
        <taxon>Gunneridae</taxon>
        <taxon>Pentapetalae</taxon>
        <taxon>rosids</taxon>
        <taxon>malvids</taxon>
        <taxon>Malvales</taxon>
        <taxon>Dipterocarpaceae</taxon>
        <taxon>Rubroshorea</taxon>
    </lineage>
</organism>
<feature type="compositionally biased region" description="Polar residues" evidence="5">
    <location>
        <begin position="125"/>
        <end position="136"/>
    </location>
</feature>
<accession>A0AAV5KBP6</accession>
<dbReference type="InterPro" id="IPR036249">
    <property type="entry name" value="Thioredoxin-like_sf"/>
</dbReference>
<dbReference type="InterPro" id="IPR013766">
    <property type="entry name" value="Thioredoxin_domain"/>
</dbReference>
<dbReference type="Gene3D" id="3.40.30.10">
    <property type="entry name" value="Glutaredoxin"/>
    <property type="match status" value="1"/>
</dbReference>
<keyword evidence="4" id="KW-1015">Disulfide bond</keyword>
<feature type="region of interest" description="Disordered" evidence="5">
    <location>
        <begin position="125"/>
        <end position="159"/>
    </location>
</feature>
<evidence type="ECO:0000256" key="5">
    <source>
        <dbReference type="SAM" id="MobiDB-lite"/>
    </source>
</evidence>
<keyword evidence="6" id="KW-1133">Transmembrane helix</keyword>
<keyword evidence="6" id="KW-0472">Membrane</keyword>
<protein>
    <recommendedName>
        <fullName evidence="7">Thioredoxin domain-containing protein</fullName>
    </recommendedName>
</protein>
<dbReference type="GO" id="GO:0046872">
    <property type="term" value="F:metal ion binding"/>
    <property type="evidence" value="ECO:0007669"/>
    <property type="project" value="UniProtKB-KW"/>
</dbReference>
<dbReference type="Pfam" id="PF02630">
    <property type="entry name" value="SCO1-SenC"/>
    <property type="match status" value="1"/>
</dbReference>
<dbReference type="InterPro" id="IPR003782">
    <property type="entry name" value="SCO1/SenC"/>
</dbReference>
<comment type="caution">
    <text evidence="8">The sequence shown here is derived from an EMBL/GenBank/DDBJ whole genome shotgun (WGS) entry which is preliminary data.</text>
</comment>
<reference evidence="8 9" key="1">
    <citation type="journal article" date="2021" name="Commun. Biol.">
        <title>The genome of Shorea leprosula (Dipterocarpaceae) highlights the ecological relevance of drought in aseasonal tropical rainforests.</title>
        <authorList>
            <person name="Ng K.K.S."/>
            <person name="Kobayashi M.J."/>
            <person name="Fawcett J.A."/>
            <person name="Hatakeyama M."/>
            <person name="Paape T."/>
            <person name="Ng C.H."/>
            <person name="Ang C.C."/>
            <person name="Tnah L.H."/>
            <person name="Lee C.T."/>
            <person name="Nishiyama T."/>
            <person name="Sese J."/>
            <person name="O'Brien M.J."/>
            <person name="Copetti D."/>
            <person name="Mohd Noor M.I."/>
            <person name="Ong R.C."/>
            <person name="Putra M."/>
            <person name="Sireger I.Z."/>
            <person name="Indrioko S."/>
            <person name="Kosugi Y."/>
            <person name="Izuno A."/>
            <person name="Isagi Y."/>
            <person name="Lee S.L."/>
            <person name="Shimizu K.K."/>
        </authorList>
    </citation>
    <scope>NUCLEOTIDE SEQUENCE [LARGE SCALE GENOMIC DNA]</scope>
    <source>
        <strain evidence="8">214</strain>
    </source>
</reference>
<dbReference type="Proteomes" id="UP001054252">
    <property type="component" value="Unassembled WGS sequence"/>
</dbReference>
<dbReference type="GO" id="GO:0033617">
    <property type="term" value="P:mitochondrial respiratory chain complex IV assembly"/>
    <property type="evidence" value="ECO:0007669"/>
    <property type="project" value="TreeGrafter"/>
</dbReference>
<dbReference type="AlphaFoldDB" id="A0AAV5KBP6"/>
<dbReference type="PANTHER" id="PTHR12151:SF5">
    <property type="entry name" value="AT19154P"/>
    <property type="match status" value="1"/>
</dbReference>
<feature type="compositionally biased region" description="Low complexity" evidence="5">
    <location>
        <begin position="138"/>
        <end position="155"/>
    </location>
</feature>
<evidence type="ECO:0000313" key="8">
    <source>
        <dbReference type="EMBL" id="GKV22005.1"/>
    </source>
</evidence>
<sequence>MSGGNFMHRVISYVVNEVVVNGLANSFLLGWPSVVIGFIGGKPESKSKSAMATSIFRKANHLRNAHRCLHYLTLNQCRSSAPLAAPIARLLHHPPLPFTQSVMPVGTGFRSFGIHQACLFSTTATTGDAQNSSPKPDSNGGEKSGGSEQSSSNEGKSVRGGPVSWLSFFLLLVTGGGILYYFDREKKRHIEEIKTVAQAVKEGPSVGKAAIGGPFSLINHDGKPVTEKDFLGKWTLIYFGFTHCPDICPDELLKLSAAIDKIKEKAGIEIVPIFITVDPERDTVEQVREYVQEFHPKLIGLTGNPDEIKKVARAYRVYYMKTAEEDSDYLVDHSIVMYLMGPDMEFVKFFGKNNDVNSLTDGIIKEIKQQKK</sequence>
<keyword evidence="2 3" id="KW-0186">Copper</keyword>
<evidence type="ECO:0000313" key="9">
    <source>
        <dbReference type="Proteomes" id="UP001054252"/>
    </source>
</evidence>
<feature type="domain" description="Thioredoxin" evidence="7">
    <location>
        <begin position="204"/>
        <end position="369"/>
    </location>
</feature>
<feature type="binding site" evidence="3">
    <location>
        <position position="333"/>
    </location>
    <ligand>
        <name>Cu cation</name>
        <dbReference type="ChEBI" id="CHEBI:23378"/>
    </ligand>
</feature>